<dbReference type="FunFam" id="3.50.50.60:FF:000051">
    <property type="entry name" value="Glutathione reductase"/>
    <property type="match status" value="1"/>
</dbReference>
<evidence type="ECO:0000256" key="8">
    <source>
        <dbReference type="ARBA" id="ARBA00022857"/>
    </source>
</evidence>
<dbReference type="SUPFAM" id="SSF51905">
    <property type="entry name" value="FAD/NAD(P)-binding domain"/>
    <property type="match status" value="1"/>
</dbReference>
<dbReference type="NCBIfam" id="NF004776">
    <property type="entry name" value="PRK06116.1"/>
    <property type="match status" value="1"/>
</dbReference>
<dbReference type="Gene3D" id="3.50.50.60">
    <property type="entry name" value="FAD/NAD(P)-binding domain"/>
    <property type="match status" value="2"/>
</dbReference>
<keyword evidence="9 17" id="KW-0560">Oxidoreductase</keyword>
<dbReference type="InterPro" id="IPR036188">
    <property type="entry name" value="FAD/NAD-bd_sf"/>
</dbReference>
<evidence type="ECO:0000259" key="20">
    <source>
        <dbReference type="Pfam" id="PF07992"/>
    </source>
</evidence>
<feature type="disulfide bond" description="Redox-active" evidence="16">
    <location>
        <begin position="48"/>
        <end position="53"/>
    </location>
</feature>
<keyword evidence="6 17" id="KW-0285">Flavoprotein</keyword>
<dbReference type="InterPro" id="IPR001100">
    <property type="entry name" value="Pyr_nuc-diS_OxRdtase"/>
</dbReference>
<dbReference type="InterPro" id="IPR012999">
    <property type="entry name" value="Pyr_OxRdtase_I_AS"/>
</dbReference>
<dbReference type="EC" id="1.8.1.7" evidence="18"/>
<dbReference type="GO" id="GO:0050661">
    <property type="term" value="F:NADP binding"/>
    <property type="evidence" value="ECO:0007669"/>
    <property type="project" value="InterPro"/>
</dbReference>
<evidence type="ECO:0000256" key="16">
    <source>
        <dbReference type="PIRSR" id="PIRSR000350-4"/>
    </source>
</evidence>
<dbReference type="InterPro" id="IPR004099">
    <property type="entry name" value="Pyr_nucl-diS_OxRdtase_dimer"/>
</dbReference>
<evidence type="ECO:0000256" key="12">
    <source>
        <dbReference type="ARBA" id="ARBA00049142"/>
    </source>
</evidence>
<dbReference type="PRINTS" id="PR00368">
    <property type="entry name" value="FADPNR"/>
</dbReference>
<dbReference type="Gene3D" id="3.30.390.30">
    <property type="match status" value="1"/>
</dbReference>
<dbReference type="NCBIfam" id="TIGR01424">
    <property type="entry name" value="gluta_reduc_2"/>
    <property type="match status" value="1"/>
</dbReference>
<dbReference type="PRINTS" id="PR00411">
    <property type="entry name" value="PNDRDTASEI"/>
</dbReference>
<dbReference type="InterPro" id="IPR016156">
    <property type="entry name" value="FAD/NAD-linked_Rdtase_dimer_sf"/>
</dbReference>
<feature type="binding site" evidence="15">
    <location>
        <position position="121"/>
    </location>
    <ligand>
        <name>FAD</name>
        <dbReference type="ChEBI" id="CHEBI:57692"/>
    </ligand>
</feature>
<dbReference type="PROSITE" id="PS00076">
    <property type="entry name" value="PYRIDINE_REDOX_1"/>
    <property type="match status" value="1"/>
</dbReference>
<dbReference type="GO" id="GO:0005739">
    <property type="term" value="C:mitochondrion"/>
    <property type="evidence" value="ECO:0007669"/>
    <property type="project" value="TreeGrafter"/>
</dbReference>
<keyword evidence="10" id="KW-1015">Disulfide bond</keyword>
<evidence type="ECO:0000256" key="1">
    <source>
        <dbReference type="ARBA" id="ARBA00003667"/>
    </source>
</evidence>
<sequence>MYDLIVIGAGSGGVRASRISAGHGAKVALIEPSLSHGPPNFSAVGGTCVNVGCVPKKLMVYGSHMSHDLHYAKSYGWHTPDHVAHDWGTLMANKDKEISRLNGVYINMLKNSGVDLIQGFGSFVDAHTVAIKADQAENPAGRTITGDKVLIATGSWPFVPDIPGKEYCVTSNEAFYLRECPKRIVIVGGGYIAVEFACIFKGYGADVTLMYRGEMFLRGFDDDIRRHLCTEMQELGVHVQLQTNPAKVEKKEDGTYEVTTEKGEVVAADLVMYATGRNPNVKALGLEAVGVELLPKNGAIKVDAYSRTTVDNIYAVGDVTDRINLTPVALHEGHCLADTLFGGKDRKPCHDLVAAAVFSQPPIGTVGLTTERAIQRHERVAVYKSTFRPMLHTMTGAATKALMKILVDVDTDKVLGVHMCGPDAAEIIQGIAIALKMGATKADFDATIGIHPSSAEEFVTMRSPAYYYVKGEKVEKLP</sequence>
<evidence type="ECO:0000256" key="3">
    <source>
        <dbReference type="ARBA" id="ARBA00007532"/>
    </source>
</evidence>
<feature type="binding site" evidence="15">
    <location>
        <position position="57"/>
    </location>
    <ligand>
        <name>FAD</name>
        <dbReference type="ChEBI" id="CHEBI:57692"/>
    </ligand>
</feature>
<keyword evidence="15" id="KW-0547">Nucleotide-binding</keyword>
<dbReference type="PRINTS" id="PR00470">
    <property type="entry name" value="TRYPANRDTASE"/>
</dbReference>
<evidence type="ECO:0000256" key="2">
    <source>
        <dbReference type="ARBA" id="ARBA00004496"/>
    </source>
</evidence>
<evidence type="ECO:0000256" key="11">
    <source>
        <dbReference type="ARBA" id="ARBA00023284"/>
    </source>
</evidence>
<evidence type="ECO:0000256" key="7">
    <source>
        <dbReference type="ARBA" id="ARBA00022827"/>
    </source>
</evidence>
<comment type="cofactor">
    <cofactor evidence="15">
        <name>FAD</name>
        <dbReference type="ChEBI" id="CHEBI:57692"/>
    </cofactor>
    <text evidence="15">Binds 1 FAD per subunit.</text>
</comment>
<dbReference type="Pfam" id="PF07992">
    <property type="entry name" value="Pyr_redox_2"/>
    <property type="match status" value="1"/>
</dbReference>
<comment type="catalytic activity">
    <reaction evidence="13">
        <text>trypanothione + NADP(+) = trypanothione disulfide + NADPH + H(+)</text>
        <dbReference type="Rhea" id="RHEA:16757"/>
        <dbReference type="ChEBI" id="CHEBI:15378"/>
        <dbReference type="ChEBI" id="CHEBI:57783"/>
        <dbReference type="ChEBI" id="CHEBI:58290"/>
        <dbReference type="ChEBI" id="CHEBI:58349"/>
        <dbReference type="ChEBI" id="CHEBI:58661"/>
        <dbReference type="EC" id="1.8.1.12"/>
    </reaction>
</comment>
<proteinExistence type="evidence at transcript level"/>
<evidence type="ECO:0000256" key="13">
    <source>
        <dbReference type="ARBA" id="ARBA00049331"/>
    </source>
</evidence>
<dbReference type="InterPro" id="IPR046952">
    <property type="entry name" value="GSHR/TRXR-like"/>
</dbReference>
<comment type="function">
    <text evidence="1">Trypanothione is the parasite analog of glutathione; this enzyme is the equivalent of glutathione reductase.</text>
</comment>
<dbReference type="GO" id="GO:0050660">
    <property type="term" value="F:flavin adenine dinucleotide binding"/>
    <property type="evidence" value="ECO:0007669"/>
    <property type="project" value="InterPro"/>
</dbReference>
<keyword evidence="5" id="KW-0963">Cytoplasm</keyword>
<dbReference type="PANTHER" id="PTHR42737">
    <property type="entry name" value="GLUTATHIONE REDUCTASE"/>
    <property type="match status" value="1"/>
</dbReference>
<name>A0A7I8I5R5_EUGGR</name>
<dbReference type="Pfam" id="PF02852">
    <property type="entry name" value="Pyr_redox_dim"/>
    <property type="match status" value="1"/>
</dbReference>
<dbReference type="GO" id="GO:0045454">
    <property type="term" value="P:cell redox homeostasis"/>
    <property type="evidence" value="ECO:0007669"/>
    <property type="project" value="InterPro"/>
</dbReference>
<organism evidence="21">
    <name type="scientific">Euglena gracilis</name>
    <dbReference type="NCBI Taxonomy" id="3039"/>
    <lineage>
        <taxon>Eukaryota</taxon>
        <taxon>Discoba</taxon>
        <taxon>Euglenozoa</taxon>
        <taxon>Euglenida</taxon>
        <taxon>Spirocuta</taxon>
        <taxon>Euglenophyceae</taxon>
        <taxon>Euglenales</taxon>
        <taxon>Euglenaceae</taxon>
        <taxon>Euglena</taxon>
    </lineage>
</organism>
<comment type="subunit">
    <text evidence="4">Homodimer.</text>
</comment>
<dbReference type="InterPro" id="IPR006324">
    <property type="entry name" value="GSHR"/>
</dbReference>
<evidence type="ECO:0000256" key="9">
    <source>
        <dbReference type="ARBA" id="ARBA00023002"/>
    </source>
</evidence>
<feature type="binding site" evidence="15">
    <location>
        <position position="276"/>
    </location>
    <ligand>
        <name>NAD(+)</name>
        <dbReference type="ChEBI" id="CHEBI:57540"/>
    </ligand>
</feature>
<comment type="catalytic activity">
    <reaction evidence="12 18">
        <text>2 glutathione + NADP(+) = glutathione disulfide + NADPH + H(+)</text>
        <dbReference type="Rhea" id="RHEA:11740"/>
        <dbReference type="ChEBI" id="CHEBI:15378"/>
        <dbReference type="ChEBI" id="CHEBI:57783"/>
        <dbReference type="ChEBI" id="CHEBI:57925"/>
        <dbReference type="ChEBI" id="CHEBI:58297"/>
        <dbReference type="ChEBI" id="CHEBI:58349"/>
        <dbReference type="EC" id="1.8.1.7"/>
    </reaction>
</comment>
<accession>A0A7I8I5R5</accession>
<dbReference type="GO" id="GO:0005829">
    <property type="term" value="C:cytosol"/>
    <property type="evidence" value="ECO:0007669"/>
    <property type="project" value="TreeGrafter"/>
</dbReference>
<keyword evidence="8 18" id="KW-0521">NADP</keyword>
<dbReference type="EMBL" id="LC590221">
    <property type="protein sequence ID" value="BCM78259.1"/>
    <property type="molecule type" value="mRNA"/>
</dbReference>
<feature type="active site" description="Proton acceptor" evidence="14">
    <location>
        <position position="451"/>
    </location>
</feature>
<evidence type="ECO:0000256" key="17">
    <source>
        <dbReference type="RuleBase" id="RU003691"/>
    </source>
</evidence>
<feature type="domain" description="Pyridine nucleotide-disulphide oxidoreductase dimerisation" evidence="19">
    <location>
        <begin position="353"/>
        <end position="461"/>
    </location>
</feature>
<evidence type="ECO:0000256" key="4">
    <source>
        <dbReference type="ARBA" id="ARBA00011738"/>
    </source>
</evidence>
<feature type="binding site" evidence="15">
    <location>
        <begin position="153"/>
        <end position="155"/>
    </location>
    <ligand>
        <name>FAD</name>
        <dbReference type="ChEBI" id="CHEBI:57692"/>
    </ligand>
</feature>
<feature type="domain" description="FAD/NAD(P)-binding" evidence="20">
    <location>
        <begin position="2"/>
        <end position="333"/>
    </location>
</feature>
<feature type="binding site" evidence="15">
    <location>
        <begin position="188"/>
        <end position="195"/>
    </location>
    <ligand>
        <name>NAD(+)</name>
        <dbReference type="ChEBI" id="CHEBI:57540"/>
    </ligand>
</feature>
<dbReference type="GO" id="GO:0034599">
    <property type="term" value="P:cellular response to oxidative stress"/>
    <property type="evidence" value="ECO:0007669"/>
    <property type="project" value="TreeGrafter"/>
</dbReference>
<evidence type="ECO:0000256" key="10">
    <source>
        <dbReference type="ARBA" id="ARBA00023157"/>
    </source>
</evidence>
<dbReference type="PANTHER" id="PTHR42737:SF2">
    <property type="entry name" value="GLUTATHIONE REDUCTASE"/>
    <property type="match status" value="1"/>
</dbReference>
<reference evidence="21" key="1">
    <citation type="submission" date="2020-10" db="EMBL/GenBank/DDBJ databases">
        <title>Functional analysis of lycopene cyclase in Euglena gracilis.</title>
        <authorList>
            <person name="Tamaki S."/>
            <person name="Shinomura T."/>
        </authorList>
    </citation>
    <scope>NUCLEOTIDE SEQUENCE</scope>
    <source>
        <strain evidence="21">Z</strain>
    </source>
</reference>
<dbReference type="PIRSF" id="PIRSF000350">
    <property type="entry name" value="Mercury_reductase_MerA"/>
    <property type="match status" value="1"/>
</dbReference>
<dbReference type="GO" id="GO:0004362">
    <property type="term" value="F:glutathione-disulfide reductase (NADPH) activity"/>
    <property type="evidence" value="ECO:0007669"/>
    <property type="project" value="UniProtKB-EC"/>
</dbReference>
<keyword evidence="7 15" id="KW-0274">FAD</keyword>
<evidence type="ECO:0000256" key="18">
    <source>
        <dbReference type="RuleBase" id="RU365040"/>
    </source>
</evidence>
<dbReference type="GO" id="GO:0006749">
    <property type="term" value="P:glutathione metabolic process"/>
    <property type="evidence" value="ECO:0007669"/>
    <property type="project" value="InterPro"/>
</dbReference>
<dbReference type="InterPro" id="IPR023753">
    <property type="entry name" value="FAD/NAD-binding_dom"/>
</dbReference>
<dbReference type="AlphaFoldDB" id="A0A7I8I5R5"/>
<feature type="binding site" evidence="15">
    <location>
        <position position="318"/>
    </location>
    <ligand>
        <name>FAD</name>
        <dbReference type="ChEBI" id="CHEBI:57692"/>
    </ligand>
</feature>
<evidence type="ECO:0000256" key="15">
    <source>
        <dbReference type="PIRSR" id="PIRSR000350-3"/>
    </source>
</evidence>
<dbReference type="GO" id="GO:0015042">
    <property type="term" value="F:trypanothione-disulfide reductase (NADPH) activity"/>
    <property type="evidence" value="ECO:0007669"/>
    <property type="project" value="UniProtKB-EC"/>
</dbReference>
<dbReference type="InterPro" id="IPR001864">
    <property type="entry name" value="Trypnth_redctse"/>
</dbReference>
<evidence type="ECO:0000259" key="19">
    <source>
        <dbReference type="Pfam" id="PF02852"/>
    </source>
</evidence>
<evidence type="ECO:0000256" key="14">
    <source>
        <dbReference type="PIRSR" id="PIRSR000350-2"/>
    </source>
</evidence>
<evidence type="ECO:0000256" key="5">
    <source>
        <dbReference type="ARBA" id="ARBA00022490"/>
    </source>
</evidence>
<gene>
    <name evidence="21" type="primary">gr</name>
</gene>
<comment type="subcellular location">
    <subcellularLocation>
        <location evidence="2">Cytoplasm</location>
    </subcellularLocation>
</comment>
<keyword evidence="15" id="KW-0520">NAD</keyword>
<evidence type="ECO:0000313" key="21">
    <source>
        <dbReference type="EMBL" id="BCM78259.1"/>
    </source>
</evidence>
<keyword evidence="11 17" id="KW-0676">Redox-active center</keyword>
<comment type="function">
    <text evidence="18">Catalyzes the reduction of glutathione disulfide (GSSG) to reduced glutathione (GSH).</text>
</comment>
<comment type="similarity">
    <text evidence="3 17">Belongs to the class-I pyridine nucleotide-disulfide oxidoreductase family.</text>
</comment>
<evidence type="ECO:0000256" key="6">
    <source>
        <dbReference type="ARBA" id="ARBA00022630"/>
    </source>
</evidence>
<dbReference type="SUPFAM" id="SSF55424">
    <property type="entry name" value="FAD/NAD-linked reductases, dimerisation (C-terminal) domain"/>
    <property type="match status" value="1"/>
</dbReference>
<protein>
    <recommendedName>
        <fullName evidence="18">Glutathione reductase</fullName>
        <shortName evidence="18">GRase</shortName>
        <ecNumber evidence="18">1.8.1.7</ecNumber>
    </recommendedName>
</protein>